<dbReference type="InterPro" id="IPR051632">
    <property type="entry name" value="Rho_GEF"/>
</dbReference>
<dbReference type="InterPro" id="IPR000219">
    <property type="entry name" value="DH_dom"/>
</dbReference>
<feature type="compositionally biased region" description="Basic residues" evidence="10">
    <location>
        <begin position="524"/>
        <end position="539"/>
    </location>
</feature>
<dbReference type="SMART" id="SM00233">
    <property type="entry name" value="PH"/>
    <property type="match status" value="1"/>
</dbReference>
<comment type="subcellular location">
    <subcellularLocation>
        <location evidence="1">Cytoplasm</location>
    </subcellularLocation>
</comment>
<dbReference type="PANTHER" id="PTHR13944">
    <property type="entry name" value="AGAP007712-PA"/>
    <property type="match status" value="1"/>
</dbReference>
<keyword evidence="7" id="KW-0862">Zinc</keyword>
<evidence type="ECO:0000259" key="13">
    <source>
        <dbReference type="PROSITE" id="PS50081"/>
    </source>
</evidence>
<feature type="domain" description="DH" evidence="12">
    <location>
        <begin position="817"/>
        <end position="1006"/>
    </location>
</feature>
<feature type="region of interest" description="Disordered" evidence="10">
    <location>
        <begin position="467"/>
        <end position="486"/>
    </location>
</feature>
<keyword evidence="8 9" id="KW-0175">Coiled coil</keyword>
<feature type="domain" description="Phorbol-ester/DAG-type" evidence="13">
    <location>
        <begin position="552"/>
        <end position="600"/>
    </location>
</feature>
<dbReference type="InterPro" id="IPR011993">
    <property type="entry name" value="PH-like_dom_sf"/>
</dbReference>
<feature type="compositionally biased region" description="Gly residues" evidence="10">
    <location>
        <begin position="1621"/>
        <end position="1637"/>
    </location>
</feature>
<evidence type="ECO:0000256" key="5">
    <source>
        <dbReference type="ARBA" id="ARBA00022723"/>
    </source>
</evidence>
<keyword evidence="15" id="KW-1185">Reference proteome</keyword>
<accession>A0A8J2RLD0</accession>
<feature type="compositionally biased region" description="Low complexity" evidence="10">
    <location>
        <begin position="1688"/>
        <end position="1700"/>
    </location>
</feature>
<dbReference type="GO" id="GO:0035023">
    <property type="term" value="P:regulation of Rho protein signal transduction"/>
    <property type="evidence" value="ECO:0007669"/>
    <property type="project" value="TreeGrafter"/>
</dbReference>
<dbReference type="InterPro" id="IPR041020">
    <property type="entry name" value="PH_16"/>
</dbReference>
<dbReference type="CDD" id="cd15789">
    <property type="entry name" value="PH_ARHGEF2_18_like"/>
    <property type="match status" value="1"/>
</dbReference>
<dbReference type="FunFam" id="1.20.900.10:FF:000004">
    <property type="entry name" value="Rho guanine nucleotide exchange factor 2"/>
    <property type="match status" value="1"/>
</dbReference>
<evidence type="ECO:0000256" key="9">
    <source>
        <dbReference type="SAM" id="Coils"/>
    </source>
</evidence>
<feature type="region of interest" description="Disordered" evidence="10">
    <location>
        <begin position="672"/>
        <end position="691"/>
    </location>
</feature>
<gene>
    <name evidence="14" type="ORF">DGAL_LOCUS4467</name>
</gene>
<evidence type="ECO:0008006" key="16">
    <source>
        <dbReference type="Google" id="ProtNLM"/>
    </source>
</evidence>
<feature type="compositionally biased region" description="Polar residues" evidence="10">
    <location>
        <begin position="467"/>
        <end position="478"/>
    </location>
</feature>
<dbReference type="InterPro" id="IPR046349">
    <property type="entry name" value="C1-like_sf"/>
</dbReference>
<dbReference type="InterPro" id="IPR002219">
    <property type="entry name" value="PKC_DAG/PE"/>
</dbReference>
<dbReference type="GO" id="GO:0005085">
    <property type="term" value="F:guanyl-nucleotide exchange factor activity"/>
    <property type="evidence" value="ECO:0007669"/>
    <property type="project" value="UniProtKB-KW"/>
</dbReference>
<evidence type="ECO:0000256" key="8">
    <source>
        <dbReference type="ARBA" id="ARBA00023054"/>
    </source>
</evidence>
<evidence type="ECO:0000256" key="7">
    <source>
        <dbReference type="ARBA" id="ARBA00022833"/>
    </source>
</evidence>
<dbReference type="GO" id="GO:0008270">
    <property type="term" value="F:zinc ion binding"/>
    <property type="evidence" value="ECO:0007669"/>
    <property type="project" value="UniProtKB-KW"/>
</dbReference>
<protein>
    <recommendedName>
        <fullName evidence="16">A-kinase anchor protein 13</fullName>
    </recommendedName>
</protein>
<feature type="compositionally biased region" description="Polar residues" evidence="10">
    <location>
        <begin position="750"/>
        <end position="762"/>
    </location>
</feature>
<feature type="compositionally biased region" description="Gly residues" evidence="10">
    <location>
        <begin position="283"/>
        <end position="292"/>
    </location>
</feature>
<evidence type="ECO:0000256" key="3">
    <source>
        <dbReference type="ARBA" id="ARBA00022553"/>
    </source>
</evidence>
<dbReference type="InterPro" id="IPR001849">
    <property type="entry name" value="PH_domain"/>
</dbReference>
<dbReference type="Pfam" id="PF00621">
    <property type="entry name" value="RhoGEF"/>
    <property type="match status" value="1"/>
</dbReference>
<dbReference type="Proteomes" id="UP000789390">
    <property type="component" value="Unassembled WGS sequence"/>
</dbReference>
<feature type="compositionally biased region" description="Low complexity" evidence="10">
    <location>
        <begin position="699"/>
        <end position="733"/>
    </location>
</feature>
<feature type="compositionally biased region" description="Low complexity" evidence="10">
    <location>
        <begin position="1731"/>
        <end position="1744"/>
    </location>
</feature>
<feature type="coiled-coil region" evidence="9">
    <location>
        <begin position="1415"/>
        <end position="1488"/>
    </location>
</feature>
<dbReference type="GO" id="GO:0005737">
    <property type="term" value="C:cytoplasm"/>
    <property type="evidence" value="ECO:0007669"/>
    <property type="project" value="UniProtKB-SubCell"/>
</dbReference>
<feature type="region of interest" description="Disordered" evidence="10">
    <location>
        <begin position="1504"/>
        <end position="1566"/>
    </location>
</feature>
<feature type="region of interest" description="Disordered" evidence="10">
    <location>
        <begin position="283"/>
        <end position="332"/>
    </location>
</feature>
<dbReference type="CDD" id="cd00160">
    <property type="entry name" value="RhoGEF"/>
    <property type="match status" value="1"/>
</dbReference>
<dbReference type="PROSITE" id="PS50003">
    <property type="entry name" value="PH_DOMAIN"/>
    <property type="match status" value="1"/>
</dbReference>
<keyword evidence="2" id="KW-0963">Cytoplasm</keyword>
<name>A0A8J2RLD0_9CRUS</name>
<dbReference type="SMART" id="SM00325">
    <property type="entry name" value="RhoGEF"/>
    <property type="match status" value="1"/>
</dbReference>
<keyword evidence="4" id="KW-0344">Guanine-nucleotide releasing factor</keyword>
<feature type="region of interest" description="Disordered" evidence="10">
    <location>
        <begin position="1671"/>
        <end position="1804"/>
    </location>
</feature>
<dbReference type="PANTHER" id="PTHR13944:SF21">
    <property type="entry name" value="CYSTS, ISOFORM C"/>
    <property type="match status" value="1"/>
</dbReference>
<comment type="caution">
    <text evidence="14">The sequence shown here is derived from an EMBL/GenBank/DDBJ whole genome shotgun (WGS) entry which is preliminary data.</text>
</comment>
<evidence type="ECO:0000256" key="4">
    <source>
        <dbReference type="ARBA" id="ARBA00022658"/>
    </source>
</evidence>
<proteinExistence type="predicted"/>
<dbReference type="SUPFAM" id="SSF50729">
    <property type="entry name" value="PH domain-like"/>
    <property type="match status" value="1"/>
</dbReference>
<evidence type="ECO:0000313" key="15">
    <source>
        <dbReference type="Proteomes" id="UP000789390"/>
    </source>
</evidence>
<dbReference type="OrthoDB" id="28045at2759"/>
<feature type="domain" description="PH" evidence="11">
    <location>
        <begin position="1047"/>
        <end position="1151"/>
    </location>
</feature>
<dbReference type="Gene3D" id="2.30.29.30">
    <property type="entry name" value="Pleckstrin-homology domain (PH domain)/Phosphotyrosine-binding domain (PTB)"/>
    <property type="match status" value="1"/>
</dbReference>
<evidence type="ECO:0000256" key="2">
    <source>
        <dbReference type="ARBA" id="ARBA00022490"/>
    </source>
</evidence>
<evidence type="ECO:0000259" key="12">
    <source>
        <dbReference type="PROSITE" id="PS50010"/>
    </source>
</evidence>
<evidence type="ECO:0000313" key="14">
    <source>
        <dbReference type="EMBL" id="CAH0102089.1"/>
    </source>
</evidence>
<organism evidence="14 15">
    <name type="scientific">Daphnia galeata</name>
    <dbReference type="NCBI Taxonomy" id="27404"/>
    <lineage>
        <taxon>Eukaryota</taxon>
        <taxon>Metazoa</taxon>
        <taxon>Ecdysozoa</taxon>
        <taxon>Arthropoda</taxon>
        <taxon>Crustacea</taxon>
        <taxon>Branchiopoda</taxon>
        <taxon>Diplostraca</taxon>
        <taxon>Cladocera</taxon>
        <taxon>Anomopoda</taxon>
        <taxon>Daphniidae</taxon>
        <taxon>Daphnia</taxon>
    </lineage>
</organism>
<dbReference type="Pfam" id="PF17838">
    <property type="entry name" value="PH_16"/>
    <property type="match status" value="1"/>
</dbReference>
<dbReference type="PROSITE" id="PS50010">
    <property type="entry name" value="DH_2"/>
    <property type="match status" value="1"/>
</dbReference>
<dbReference type="InterPro" id="IPR035899">
    <property type="entry name" value="DBL_dom_sf"/>
</dbReference>
<keyword evidence="6" id="KW-0863">Zinc-finger</keyword>
<evidence type="ECO:0000259" key="11">
    <source>
        <dbReference type="PROSITE" id="PS50003"/>
    </source>
</evidence>
<feature type="region of interest" description="Disordered" evidence="10">
    <location>
        <begin position="699"/>
        <end position="772"/>
    </location>
</feature>
<feature type="compositionally biased region" description="Polar residues" evidence="10">
    <location>
        <begin position="293"/>
        <end position="303"/>
    </location>
</feature>
<dbReference type="CDD" id="cd20815">
    <property type="entry name" value="C1_p190RhoGEF-like"/>
    <property type="match status" value="1"/>
</dbReference>
<keyword evidence="5" id="KW-0479">Metal-binding</keyword>
<sequence length="1804" mass="192826">MAHYIEQEVYTSSEESGGEDSDEDIITDYLSPLDDNGNLDAAATATSSSSPGAVNASAIHFYTTESSTSSLRISAEDMEPAGAASSSAGEATDESNYVTTTAAAAAESIPIISVTQHSPAASKAFFILEDNLRQLHGIQESIQRMRQVSVQTLRLQSQVGRRLRYGGVGASCNWSLSCPSLSGGQGGVASSSSGLAGNGNGNNNETDWLGATLADWDSPTPPGMAAHYWVGGVGGGGSSHKGGIANGSKRRRSWASPWEVDEMGLASAGGTCGITYEEAGGGGALDGVGGSGRTRSISLSSGDTDNEQDATAAGGGGGHSSRARQAGITTSSSALSSGELKVLAGRHSTHSLNDMGFPLIPALPTKPRGLSKDGSGVGGDPTKWLSPRILTLQKSISTPSILAVKDGSNLTALSIKNNSTCSSSASGASASTMAATLGSASVGASATAKETQGGILMTATAAGPTSSFPRMSSYTGLESETDDDSELHLNHHHHLSHDHVSSRYSLGSFVAEPGFENDDDANSSKRRKRGSIFFRKRKDKDKEKEKSKLKQPHQFVPVCHSNSQPCDVCSKSLTNKAALRCESCAITVHENSCRDQVSDCTRFKVPKSIPLGSKVSSLANLTGSGHTKLQSSHSAAAGGGGGTLTTFNSNSSSSGGGGGSSSLYYSVSSSSAAPSSSSSANNHVTVGSSSGSTWSVAAQSIGSNQPSSSNSSTTATNTPASSSQTPSTPIASPLFGNSKCGAGADKDPSDQTLNEDQPSHATNEGDGHDTIEGVFNASDIKDLDLDPELGILDEEAEAWVGTVDKKILKKLKEKEIKRQEHIYEFIITEKHHCLTLKVMQKIFAEGMRREMRFSSETVDRIFPCLEELIEYHLQFLRRLRQRQRQESIVLTIEDILRVQFSGLLGDQLRSLYGEFCSRHQEAVSMYKEMIKEDRKFAAFARQCTMNPLCKKKGIPECILFVTQRITKYPLLIDPLIKTSREQPEECLKLQQVLGFVKDILIGVNAQVAEKERKLRLIEVYNKIDAKSATTYKNKKFKKSDLLSSNRRLMFEGVAYLNHARGKVQLVTVVVLSDVVFFLQESNQKFHFVTQDNKAGVISLQKLLVREKAGGQDTRSIYLISSNPDEPEMYELQCQNPREKRIWIDTIRAAVEQCPEDEEGNVSEGEEQRKIREAQDIKTRQLIATLREKDRQLGSLLEEKMATFCELVELLANNEDSTSSWLLLGSDSAPPKYSHLVEQGFQSAQAKETLSQAMTELCRLLGLLLSSNAAANWNLSRSVSSVGERHSDTFSMPLLPKRAETFGGFDQNGKEKGCVKKKSATDLTAVESATNEQQQPTSWSTQTPPVLQLNGDQQAMGLELVHNVSTLLCLLSSQATAFESLRNDFLAEIKASRSGTSLSSAPFGSGPATLAKFQHKASHNQRLEELRNLQDRLSKEKAEWSRERTMQEEHISEQRKQLLKLQEQVRIENTDIQQQRENLYQKLEALRGQGILLSPNMTIVSTAPMASAVSPTSGGEDADVTGASSPPPPNPPTNVATLLPSPTPSSVDLGRRKTISGGPNTAGMGSASAGLLKRESCSNLPLPMNLISAKNEQKAVVALANTLPIKQQLPMKLAKLGAAMGSSGGHATGGNSGGGGGNISSHSSPHGNVNASPTGGGLVQQLLPLRLSESLEHKRASPKVPSSTDPFKPKLSSSSFSPPASKSEDFVAGHSRTGSSPASIQMLSPRHHHYHTTTSTTTSSSTASTGNMHPPKIPDKPASLLLQQAARGSPQLPPPPAGHHHHHHHQAQPPPKVHDPETNQEIVFL</sequence>
<evidence type="ECO:0000256" key="1">
    <source>
        <dbReference type="ARBA" id="ARBA00004496"/>
    </source>
</evidence>
<dbReference type="SUPFAM" id="SSF57889">
    <property type="entry name" value="Cysteine-rich domain"/>
    <property type="match status" value="1"/>
</dbReference>
<feature type="region of interest" description="Disordered" evidence="10">
    <location>
        <begin position="515"/>
        <end position="552"/>
    </location>
</feature>
<evidence type="ECO:0000256" key="6">
    <source>
        <dbReference type="ARBA" id="ARBA00022771"/>
    </source>
</evidence>
<dbReference type="Gene3D" id="3.30.60.20">
    <property type="match status" value="1"/>
</dbReference>
<evidence type="ECO:0000256" key="10">
    <source>
        <dbReference type="SAM" id="MobiDB-lite"/>
    </source>
</evidence>
<dbReference type="SMART" id="SM00109">
    <property type="entry name" value="C1"/>
    <property type="match status" value="1"/>
</dbReference>
<dbReference type="SUPFAM" id="SSF48065">
    <property type="entry name" value="DBL homology domain (DH-domain)"/>
    <property type="match status" value="1"/>
</dbReference>
<feature type="region of interest" description="Disordered" evidence="10">
    <location>
        <begin position="1618"/>
        <end position="1656"/>
    </location>
</feature>
<reference evidence="14" key="1">
    <citation type="submission" date="2021-11" db="EMBL/GenBank/DDBJ databases">
        <authorList>
            <person name="Schell T."/>
        </authorList>
    </citation>
    <scope>NUCLEOTIDE SEQUENCE</scope>
    <source>
        <strain evidence="14">M5</strain>
    </source>
</reference>
<dbReference type="Gene3D" id="1.20.900.10">
    <property type="entry name" value="Dbl homology (DH) domain"/>
    <property type="match status" value="1"/>
</dbReference>
<feature type="region of interest" description="Disordered" evidence="10">
    <location>
        <begin position="1"/>
        <end position="23"/>
    </location>
</feature>
<feature type="compositionally biased region" description="Low complexity" evidence="10">
    <location>
        <begin position="1638"/>
        <end position="1647"/>
    </location>
</feature>
<feature type="compositionally biased region" description="Polar residues" evidence="10">
    <location>
        <begin position="1711"/>
        <end position="1721"/>
    </location>
</feature>
<keyword evidence="3" id="KW-0597">Phosphoprotein</keyword>
<dbReference type="PROSITE" id="PS50081">
    <property type="entry name" value="ZF_DAG_PE_2"/>
    <property type="match status" value="1"/>
</dbReference>
<dbReference type="EMBL" id="CAKKLH010000073">
    <property type="protein sequence ID" value="CAH0102089.1"/>
    <property type="molecule type" value="Genomic_DNA"/>
</dbReference>